<dbReference type="GeneID" id="24111037"/>
<reference evidence="1" key="1">
    <citation type="journal article" date="2013" name="Genome Announc.">
        <title>Draft Genome Sequence of the Basidiomycetous Yeast-Like Fungus Pseudozyma hubeiensis SY62, Which Produces an Abundant Amount of the Biosurfactant Mannosylerythritol Lipids.</title>
        <authorList>
            <person name="Konishi M."/>
            <person name="Hatada Y."/>
            <person name="Horiuchi J."/>
        </authorList>
    </citation>
    <scope>NUCLEOTIDE SEQUENCE</scope>
    <source>
        <strain evidence="1">SY62</strain>
    </source>
</reference>
<evidence type="ECO:0000313" key="1">
    <source>
        <dbReference type="EMBL" id="GAC98171.1"/>
    </source>
</evidence>
<evidence type="ECO:0000313" key="2">
    <source>
        <dbReference type="Proteomes" id="UP000014071"/>
    </source>
</evidence>
<dbReference type="AlphaFoldDB" id="R9P9W9"/>
<protein>
    <submittedName>
        <fullName evidence="1">Uncharacterized protein</fullName>
    </submittedName>
</protein>
<dbReference type="HOGENOM" id="CLU_2795038_0_0_1"/>
<dbReference type="Proteomes" id="UP000014071">
    <property type="component" value="Unassembled WGS sequence"/>
</dbReference>
<accession>R9P9W9</accession>
<name>R9P9W9_PSEHS</name>
<dbReference type="EMBL" id="DF238816">
    <property type="protein sequence ID" value="GAC98171.1"/>
    <property type="molecule type" value="Genomic_DNA"/>
</dbReference>
<keyword evidence="2" id="KW-1185">Reference proteome</keyword>
<gene>
    <name evidence="1" type="ORF">PHSY_005760</name>
</gene>
<organism evidence="1 2">
    <name type="scientific">Pseudozyma hubeiensis (strain SY62)</name>
    <name type="common">Yeast</name>
    <dbReference type="NCBI Taxonomy" id="1305764"/>
    <lineage>
        <taxon>Eukaryota</taxon>
        <taxon>Fungi</taxon>
        <taxon>Dikarya</taxon>
        <taxon>Basidiomycota</taxon>
        <taxon>Ustilaginomycotina</taxon>
        <taxon>Ustilaginomycetes</taxon>
        <taxon>Ustilaginales</taxon>
        <taxon>Ustilaginaceae</taxon>
        <taxon>Pseudozyma</taxon>
    </lineage>
</organism>
<sequence length="68" mass="7691">MAKASDWCCAPRADGVGSLMCETCEVGSSNGSSSSSDRQIRKCRFSRFVPVLSELRVLHRFIRRRRHC</sequence>
<dbReference type="RefSeq" id="XP_012191758.1">
    <property type="nucleotide sequence ID" value="XM_012336368.1"/>
</dbReference>
<proteinExistence type="predicted"/>